<name>A0A1Y1W8J6_9FUNG</name>
<comment type="caution">
    <text evidence="1">The sequence shown here is derived from an EMBL/GenBank/DDBJ whole genome shotgun (WGS) entry which is preliminary data.</text>
</comment>
<protein>
    <submittedName>
        <fullName evidence="1">Uncharacterized protein</fullName>
    </submittedName>
</protein>
<organism evidence="1 2">
    <name type="scientific">Anaeromyces robustus</name>
    <dbReference type="NCBI Taxonomy" id="1754192"/>
    <lineage>
        <taxon>Eukaryota</taxon>
        <taxon>Fungi</taxon>
        <taxon>Fungi incertae sedis</taxon>
        <taxon>Chytridiomycota</taxon>
        <taxon>Chytridiomycota incertae sedis</taxon>
        <taxon>Neocallimastigomycetes</taxon>
        <taxon>Neocallimastigales</taxon>
        <taxon>Neocallimastigaceae</taxon>
        <taxon>Anaeromyces</taxon>
    </lineage>
</organism>
<dbReference type="EMBL" id="MCFG01000414">
    <property type="protein sequence ID" value="ORX69837.1"/>
    <property type="molecule type" value="Genomic_DNA"/>
</dbReference>
<proteinExistence type="predicted"/>
<dbReference type="AlphaFoldDB" id="A0A1Y1W8J6"/>
<keyword evidence="2" id="KW-1185">Reference proteome</keyword>
<accession>A0A1Y1W8J6</accession>
<evidence type="ECO:0000313" key="1">
    <source>
        <dbReference type="EMBL" id="ORX69837.1"/>
    </source>
</evidence>
<evidence type="ECO:0000313" key="2">
    <source>
        <dbReference type="Proteomes" id="UP000193944"/>
    </source>
</evidence>
<reference evidence="1 2" key="2">
    <citation type="submission" date="2016-08" db="EMBL/GenBank/DDBJ databases">
        <title>Pervasive Adenine N6-methylation of Active Genes in Fungi.</title>
        <authorList>
            <consortium name="DOE Joint Genome Institute"/>
            <person name="Mondo S.J."/>
            <person name="Dannebaum R.O."/>
            <person name="Kuo R.C."/>
            <person name="Labutti K."/>
            <person name="Haridas S."/>
            <person name="Kuo A."/>
            <person name="Salamov A."/>
            <person name="Ahrendt S.R."/>
            <person name="Lipzen A."/>
            <person name="Sullivan W."/>
            <person name="Andreopoulos W.B."/>
            <person name="Clum A."/>
            <person name="Lindquist E."/>
            <person name="Daum C."/>
            <person name="Ramamoorthy G.K."/>
            <person name="Gryganskyi A."/>
            <person name="Culley D."/>
            <person name="Magnuson J.K."/>
            <person name="James T.Y."/>
            <person name="O'Malley M.A."/>
            <person name="Stajich J.E."/>
            <person name="Spatafora J.W."/>
            <person name="Visel A."/>
            <person name="Grigoriev I.V."/>
        </authorList>
    </citation>
    <scope>NUCLEOTIDE SEQUENCE [LARGE SCALE GENOMIC DNA]</scope>
    <source>
        <strain evidence="1 2">S4</strain>
    </source>
</reference>
<reference evidence="1 2" key="1">
    <citation type="submission" date="2016-08" db="EMBL/GenBank/DDBJ databases">
        <title>A Parts List for Fungal Cellulosomes Revealed by Comparative Genomics.</title>
        <authorList>
            <consortium name="DOE Joint Genome Institute"/>
            <person name="Haitjema C.H."/>
            <person name="Gilmore S.P."/>
            <person name="Henske J.K."/>
            <person name="Solomon K.V."/>
            <person name="De Groot R."/>
            <person name="Kuo A."/>
            <person name="Mondo S.J."/>
            <person name="Salamov A.A."/>
            <person name="Labutti K."/>
            <person name="Zhao Z."/>
            <person name="Chiniquy J."/>
            <person name="Barry K."/>
            <person name="Brewer H.M."/>
            <person name="Purvine S.O."/>
            <person name="Wright A.T."/>
            <person name="Boxma B."/>
            <person name="Van Alen T."/>
            <person name="Hackstein J.H."/>
            <person name="Baker S.E."/>
            <person name="Grigoriev I.V."/>
            <person name="O'Malley M.A."/>
        </authorList>
    </citation>
    <scope>NUCLEOTIDE SEQUENCE [LARGE SCALE GENOMIC DNA]</scope>
    <source>
        <strain evidence="1 2">S4</strain>
    </source>
</reference>
<dbReference type="Proteomes" id="UP000193944">
    <property type="component" value="Unassembled WGS sequence"/>
</dbReference>
<sequence length="117" mass="13327">MSHCIGNKCITSLYCKSEHRFDMKKADKEEDCSLFLNICDGKPCFKKYNECEKDDDCFSGVCSEVQCNNTVTTCNGQGCSKYPSINGDDCKIKSCQNVQRYSLGSFTRKDAKKYYEK</sequence>
<gene>
    <name evidence="1" type="ORF">BCR32DRAFT_330156</name>
</gene>